<organism evidence="2 3">
    <name type="scientific">Corynebacterium maris DSM 45190</name>
    <dbReference type="NCBI Taxonomy" id="1224163"/>
    <lineage>
        <taxon>Bacteria</taxon>
        <taxon>Bacillati</taxon>
        <taxon>Actinomycetota</taxon>
        <taxon>Actinomycetes</taxon>
        <taxon>Mycobacteriales</taxon>
        <taxon>Corynebacteriaceae</taxon>
        <taxon>Corynebacterium</taxon>
    </lineage>
</organism>
<dbReference type="InterPro" id="IPR034660">
    <property type="entry name" value="DinB/YfiT-like"/>
</dbReference>
<dbReference type="SUPFAM" id="SSF109854">
    <property type="entry name" value="DinB/YfiT-like putative metalloenzymes"/>
    <property type="match status" value="1"/>
</dbReference>
<dbReference type="RefSeq" id="WP_020935106.1">
    <property type="nucleotide sequence ID" value="NC_021915.1"/>
</dbReference>
<dbReference type="HOGENOM" id="CLU_133313_0_0_11"/>
<dbReference type="Pfam" id="PF12867">
    <property type="entry name" value="DinB_2"/>
    <property type="match status" value="1"/>
</dbReference>
<evidence type="ECO:0000313" key="3">
    <source>
        <dbReference type="Proteomes" id="UP000015388"/>
    </source>
</evidence>
<keyword evidence="3" id="KW-1185">Reference proteome</keyword>
<dbReference type="Proteomes" id="UP000015388">
    <property type="component" value="Chromosome"/>
</dbReference>
<evidence type="ECO:0000259" key="1">
    <source>
        <dbReference type="Pfam" id="PF12867"/>
    </source>
</evidence>
<dbReference type="AlphaFoldDB" id="S5TKC4"/>
<name>S5TKC4_9CORY</name>
<protein>
    <recommendedName>
        <fullName evidence="1">DinB-like domain-containing protein</fullName>
    </recommendedName>
</protein>
<accession>S5TKC4</accession>
<dbReference type="eggNOG" id="COG2318">
    <property type="taxonomic scope" value="Bacteria"/>
</dbReference>
<proteinExistence type="predicted"/>
<dbReference type="InterPro" id="IPR024775">
    <property type="entry name" value="DinB-like"/>
</dbReference>
<dbReference type="PATRIC" id="fig|1224163.3.peg.1708"/>
<evidence type="ECO:0000313" key="2">
    <source>
        <dbReference type="EMBL" id="AGS35173.1"/>
    </source>
</evidence>
<dbReference type="Gene3D" id="1.20.120.450">
    <property type="entry name" value="dinb family like domain"/>
    <property type="match status" value="1"/>
</dbReference>
<dbReference type="KEGG" id="cmd:B841_08500"/>
<feature type="domain" description="DinB-like" evidence="1">
    <location>
        <begin position="22"/>
        <end position="161"/>
    </location>
</feature>
<reference evidence="2 3" key="1">
    <citation type="submission" date="2012-11" db="EMBL/GenBank/DDBJ databases">
        <title>The complete genome sequence of Corynebacterium maris Coryn-1 (=DSM 45190).</title>
        <authorList>
            <person name="Schaffert L."/>
            <person name="Albersmeier A."/>
            <person name="Kalinowski J."/>
            <person name="Ruckert C."/>
        </authorList>
    </citation>
    <scope>NUCLEOTIDE SEQUENCE [LARGE SCALE GENOMIC DNA]</scope>
    <source>
        <strain evidence="3">Coryn-1</strain>
    </source>
</reference>
<dbReference type="EMBL" id="CP003924">
    <property type="protein sequence ID" value="AGS35173.1"/>
    <property type="molecule type" value="Genomic_DNA"/>
</dbReference>
<sequence>MINVMDAAAVIAEFAARPVDAVRAFPELTGEQLNAHPGGHPNSIAWLLWHSGRQVDSQLAELTGDKQLWFRGGFKERFGLGPAGDHDGIGHSEQQARAIVVEDWALLCDYLEATLQAVVEYWRSLSEAELAEIIDVSYTPHVSRGVRLVSLIDDCQQHVGTANHIAGALLGAPAGIF</sequence>
<gene>
    <name evidence="2" type="ORF">B841_08500</name>
</gene>
<dbReference type="STRING" id="1224163.B841_08500"/>